<dbReference type="AlphaFoldDB" id="X1G2U4"/>
<protein>
    <recommendedName>
        <fullName evidence="2">Protein kinase domain-containing protein</fullName>
    </recommendedName>
</protein>
<dbReference type="InterPro" id="IPR011009">
    <property type="entry name" value="Kinase-like_dom_sf"/>
</dbReference>
<feature type="non-terminal residue" evidence="1">
    <location>
        <position position="1"/>
    </location>
</feature>
<dbReference type="SUPFAM" id="SSF56112">
    <property type="entry name" value="Protein kinase-like (PK-like)"/>
    <property type="match status" value="1"/>
</dbReference>
<proteinExistence type="predicted"/>
<accession>X1G2U4</accession>
<gene>
    <name evidence="1" type="ORF">S03H2_35971</name>
</gene>
<reference evidence="1" key="1">
    <citation type="journal article" date="2014" name="Front. Microbiol.">
        <title>High frequency of phylogenetically diverse reductive dehalogenase-homologous genes in deep subseafloor sedimentary metagenomes.</title>
        <authorList>
            <person name="Kawai M."/>
            <person name="Futagami T."/>
            <person name="Toyoda A."/>
            <person name="Takaki Y."/>
            <person name="Nishi S."/>
            <person name="Hori S."/>
            <person name="Arai W."/>
            <person name="Tsubouchi T."/>
            <person name="Morono Y."/>
            <person name="Uchiyama I."/>
            <person name="Ito T."/>
            <person name="Fujiyama A."/>
            <person name="Inagaki F."/>
            <person name="Takami H."/>
        </authorList>
    </citation>
    <scope>NUCLEOTIDE SEQUENCE</scope>
    <source>
        <strain evidence="1">Expedition CK06-06</strain>
    </source>
</reference>
<sequence>LKQSFQMLNHLEQEESEFGPEFVVLDKGKLLVRKRWTELFRTAGLESFEDFMSTMRGEILGERADRVRMRIKLDSPDGREVFYLKRHHRPGFSGRLARGLGISPKVSAGRQELINILHLKRAELATMSVAAVGEGKGAAGSFIMVEELTGYESLDDFLKGFLAKSDQPGQVQKKRELIRAVGSYVRKLHGAGMVHQDLYLCHLFVRPEDPAGSLSIIDLQRIRKLRRVRGRASSKTWQH</sequence>
<evidence type="ECO:0008006" key="2">
    <source>
        <dbReference type="Google" id="ProtNLM"/>
    </source>
</evidence>
<organism evidence="1">
    <name type="scientific">marine sediment metagenome</name>
    <dbReference type="NCBI Taxonomy" id="412755"/>
    <lineage>
        <taxon>unclassified sequences</taxon>
        <taxon>metagenomes</taxon>
        <taxon>ecological metagenomes</taxon>
    </lineage>
</organism>
<dbReference type="Pfam" id="PF06293">
    <property type="entry name" value="Kdo"/>
    <property type="match status" value="1"/>
</dbReference>
<evidence type="ECO:0000313" key="1">
    <source>
        <dbReference type="EMBL" id="GAH52226.1"/>
    </source>
</evidence>
<dbReference type="EMBL" id="BARU01022042">
    <property type="protein sequence ID" value="GAH52226.1"/>
    <property type="molecule type" value="Genomic_DNA"/>
</dbReference>
<comment type="caution">
    <text evidence="1">The sequence shown here is derived from an EMBL/GenBank/DDBJ whole genome shotgun (WGS) entry which is preliminary data.</text>
</comment>
<name>X1G2U4_9ZZZZ</name>